<evidence type="ECO:0000256" key="3">
    <source>
        <dbReference type="ARBA" id="ARBA00022475"/>
    </source>
</evidence>
<evidence type="ECO:0000256" key="2">
    <source>
        <dbReference type="ARBA" id="ARBA00022448"/>
    </source>
</evidence>
<dbReference type="NCBIfam" id="TIGR00837">
    <property type="entry name" value="araaP"/>
    <property type="match status" value="1"/>
</dbReference>
<dbReference type="Proteomes" id="UP001212189">
    <property type="component" value="Chromosome"/>
</dbReference>
<evidence type="ECO:0000256" key="6">
    <source>
        <dbReference type="ARBA" id="ARBA00022970"/>
    </source>
</evidence>
<keyword evidence="5 9" id="KW-0812">Transmembrane</keyword>
<evidence type="ECO:0000313" key="11">
    <source>
        <dbReference type="Proteomes" id="UP001212189"/>
    </source>
</evidence>
<keyword evidence="7 9" id="KW-1133">Transmembrane helix</keyword>
<protein>
    <recommendedName>
        <fullName evidence="9">Aromatic amino acid permease</fullName>
    </recommendedName>
</protein>
<proteinExistence type="inferred from homology"/>
<keyword evidence="2 9" id="KW-0813">Transport</keyword>
<dbReference type="NCBIfam" id="NF011711">
    <property type="entry name" value="PRK15132.1"/>
    <property type="match status" value="1"/>
</dbReference>
<dbReference type="GO" id="GO:0005886">
    <property type="term" value="C:plasma membrane"/>
    <property type="evidence" value="ECO:0007669"/>
    <property type="project" value="UniProtKB-SubCell"/>
</dbReference>
<dbReference type="Pfam" id="PF03222">
    <property type="entry name" value="Trp_Tyr_perm"/>
    <property type="match status" value="1"/>
</dbReference>
<evidence type="ECO:0000313" key="10">
    <source>
        <dbReference type="EMBL" id="WBE26118.1"/>
    </source>
</evidence>
<evidence type="ECO:0000256" key="7">
    <source>
        <dbReference type="ARBA" id="ARBA00022989"/>
    </source>
</evidence>
<dbReference type="InterPro" id="IPR018227">
    <property type="entry name" value="Amino_acid_transport_2"/>
</dbReference>
<feature type="transmembrane region" description="Helical" evidence="9">
    <location>
        <begin position="217"/>
        <end position="235"/>
    </location>
</feature>
<dbReference type="EMBL" id="CP114976">
    <property type="protein sequence ID" value="WBE26118.1"/>
    <property type="molecule type" value="Genomic_DNA"/>
</dbReference>
<feature type="transmembrane region" description="Helical" evidence="9">
    <location>
        <begin position="277"/>
        <end position="298"/>
    </location>
</feature>
<evidence type="ECO:0000256" key="1">
    <source>
        <dbReference type="ARBA" id="ARBA00004429"/>
    </source>
</evidence>
<dbReference type="PRINTS" id="PR00166">
    <property type="entry name" value="AROAAPRMEASE"/>
</dbReference>
<keyword evidence="8 9" id="KW-0472">Membrane</keyword>
<dbReference type="Gene3D" id="1.20.1740.10">
    <property type="entry name" value="Amino acid/polyamine transporter I"/>
    <property type="match status" value="1"/>
</dbReference>
<evidence type="ECO:0000256" key="9">
    <source>
        <dbReference type="RuleBase" id="RU367149"/>
    </source>
</evidence>
<evidence type="ECO:0000256" key="5">
    <source>
        <dbReference type="ARBA" id="ARBA00022692"/>
    </source>
</evidence>
<feature type="transmembrane region" description="Helical" evidence="9">
    <location>
        <begin position="376"/>
        <end position="398"/>
    </location>
</feature>
<sequence>MKNSAFGSTFIVAGTALGAGMLAMPLATAGIGFATAMLLLFGLWLIMAYTALLLVEAYQHNDANMGLSSLAYKYLGHPGRLIISLALPFLLYSLIAAYLAGGGEIISKSINSWLVWQLPDYVGVLLFAVIGGGVVCFGTHSVDLINRYLFATKIFFLATMLILLLPHVQQVNLLSMPVKQALILSAIPIVFTSFGFHGSVPSIVSYMQGDTVKLRKIFILGSAIPLLVYIFWQVATLGAIETDTFVGILADESGLNGLLAAVKAVVGTARVEMAVRLFAALALATSFLGVALGLFDFLADFFKLPSTVAGRLQTGAITFVPPLLFALFYPKGFIFALGFAAIALSVLSLLLPALLVRETRKQHAEGYRVFGGQLGLWLVFVLGVAIIVIQLAIVSGNLPRVD</sequence>
<feature type="transmembrane region" description="Helical" evidence="9">
    <location>
        <begin position="310"/>
        <end position="328"/>
    </location>
</feature>
<organism evidence="10 11">
    <name type="scientific">Denitrificimonas caeni</name>
    <dbReference type="NCBI Taxonomy" id="521720"/>
    <lineage>
        <taxon>Bacteria</taxon>
        <taxon>Pseudomonadati</taxon>
        <taxon>Pseudomonadota</taxon>
        <taxon>Gammaproteobacteria</taxon>
        <taxon>Pseudomonadales</taxon>
        <taxon>Pseudomonadaceae</taxon>
        <taxon>Denitrificimonas</taxon>
    </lineage>
</organism>
<feature type="transmembrane region" description="Helical" evidence="9">
    <location>
        <begin position="79"/>
        <end position="101"/>
    </location>
</feature>
<dbReference type="GO" id="GO:0003333">
    <property type="term" value="P:amino acid transmembrane transport"/>
    <property type="evidence" value="ECO:0007669"/>
    <property type="project" value="InterPro"/>
</dbReference>
<accession>A0AAE9VRL0</accession>
<name>A0AAE9VRL0_9GAMM</name>
<comment type="caution">
    <text evidence="9">Lacks conserved residue(s) required for the propagation of feature annotation.</text>
</comment>
<comment type="subcellular location">
    <subcellularLocation>
        <location evidence="1 9">Cell inner membrane</location>
        <topology evidence="1 9">Multi-pass membrane protein</topology>
    </subcellularLocation>
</comment>
<gene>
    <name evidence="10" type="primary">tyrP</name>
    <name evidence="10" type="ORF">O6P33_04615</name>
</gene>
<feature type="transmembrane region" description="Helical" evidence="9">
    <location>
        <begin position="121"/>
        <end position="138"/>
    </location>
</feature>
<comment type="function">
    <text evidence="9">Involved in transporting aromatic amino acids across the cytoplasmic membrane.</text>
</comment>
<keyword evidence="6 9" id="KW-0029">Amino-acid transport</keyword>
<keyword evidence="11" id="KW-1185">Reference proteome</keyword>
<reference evidence="10 11" key="1">
    <citation type="submission" date="2022-12" db="EMBL/GenBank/DDBJ databases">
        <title>Coexistence and Characterization of a Novel Tigecycline Resistance gene tet(X) variant and blaNDM-1 in a Pseudomonas caeni Isolate of Chicken Origin.</title>
        <authorList>
            <person name="Lu X."/>
            <person name="Zhang L."/>
            <person name="Li R."/>
            <person name="Wang Z."/>
        </authorList>
    </citation>
    <scope>NUCLEOTIDE SEQUENCE [LARGE SCALE GENOMIC DNA]</scope>
    <source>
        <strain evidence="10 11">CE14</strain>
    </source>
</reference>
<comment type="similarity">
    <text evidence="9">Belongs to the amino acid/polyamine transporter 2 family. Mtr/TnaB/TyrP permease subfamily.</text>
</comment>
<dbReference type="AlphaFoldDB" id="A0AAE9VRL0"/>
<dbReference type="GO" id="GO:0015173">
    <property type="term" value="F:aromatic amino acid transmembrane transporter activity"/>
    <property type="evidence" value="ECO:0007669"/>
    <property type="project" value="UniProtKB-UniRule"/>
</dbReference>
<dbReference type="RefSeq" id="WP_269819052.1">
    <property type="nucleotide sequence ID" value="NZ_CP114976.1"/>
</dbReference>
<dbReference type="KEGG" id="dce:O6P33_04615"/>
<keyword evidence="4 9" id="KW-0997">Cell inner membrane</keyword>
<feature type="transmembrane region" description="Helical" evidence="9">
    <location>
        <begin position="334"/>
        <end position="356"/>
    </location>
</feature>
<feature type="transmembrane region" description="Helical" evidence="9">
    <location>
        <begin position="39"/>
        <end position="58"/>
    </location>
</feature>
<keyword evidence="3 9" id="KW-1003">Cell membrane</keyword>
<dbReference type="PANTHER" id="PTHR46997:SF2">
    <property type="entry name" value="TYROSINE-SPECIFIC TRANSPORT SYSTEM"/>
    <property type="match status" value="1"/>
</dbReference>
<feature type="transmembrane region" description="Helical" evidence="9">
    <location>
        <begin position="181"/>
        <end position="205"/>
    </location>
</feature>
<feature type="transmembrane region" description="Helical" evidence="9">
    <location>
        <begin position="150"/>
        <end position="169"/>
    </location>
</feature>
<evidence type="ECO:0000256" key="4">
    <source>
        <dbReference type="ARBA" id="ARBA00022519"/>
    </source>
</evidence>
<evidence type="ECO:0000256" key="8">
    <source>
        <dbReference type="ARBA" id="ARBA00023136"/>
    </source>
</evidence>
<dbReference type="InterPro" id="IPR013059">
    <property type="entry name" value="Trp_tyr_transpt"/>
</dbReference>
<dbReference type="PANTHER" id="PTHR46997">
    <property type="entry name" value="LOW AFFINITY TRYPTOPHAN PERMEASE-RELATED"/>
    <property type="match status" value="1"/>
</dbReference>